<accession>A0A151QU88</accession>
<dbReference type="AlphaFoldDB" id="A0A151QU88"/>
<dbReference type="Proteomes" id="UP000075243">
    <property type="component" value="Unassembled WGS sequence"/>
</dbReference>
<proteinExistence type="predicted"/>
<dbReference type="PANTHER" id="PTHR48044">
    <property type="entry name" value="GLYCOSYLTRANSFERASE"/>
    <property type="match status" value="1"/>
</dbReference>
<dbReference type="GO" id="GO:1901135">
    <property type="term" value="P:carbohydrate derivative metabolic process"/>
    <property type="evidence" value="ECO:0007669"/>
    <property type="project" value="UniProtKB-ARBA"/>
</dbReference>
<evidence type="ECO:0000313" key="2">
    <source>
        <dbReference type="Proteomes" id="UP000075243"/>
    </source>
</evidence>
<dbReference type="STRING" id="3821.A0A151QU88"/>
<dbReference type="OMA" id="WTHRDEL"/>
<protein>
    <submittedName>
        <fullName evidence="1">Zeatin O-glucosyltransferase</fullName>
    </submittedName>
</protein>
<sequence length="86" mass="9678">MNSDQPRKTVLVTQVPILVWLGGIAQRNTMGCASVVENCVRRLMETKEGDEIRARAMKLKIAIRRPKDEGGVSRKEVDSFITHITK</sequence>
<dbReference type="GO" id="GO:0008194">
    <property type="term" value="F:UDP-glycosyltransferase activity"/>
    <property type="evidence" value="ECO:0007669"/>
    <property type="project" value="UniProtKB-ARBA"/>
</dbReference>
<dbReference type="Gene3D" id="3.40.50.2000">
    <property type="entry name" value="Glycogen Phosphorylase B"/>
    <property type="match status" value="2"/>
</dbReference>
<gene>
    <name evidence="1" type="ORF">KK1_045206</name>
</gene>
<dbReference type="Gramene" id="C.cajan_45213.t">
    <property type="protein sequence ID" value="C.cajan_45213.t.cds1"/>
    <property type="gene ID" value="C.cajan_45213"/>
</dbReference>
<dbReference type="EMBL" id="KQ484740">
    <property type="protein sequence ID" value="KYP33898.1"/>
    <property type="molecule type" value="Genomic_DNA"/>
</dbReference>
<name>A0A151QU88_CAJCA</name>
<reference evidence="1" key="1">
    <citation type="journal article" date="2012" name="Nat. Biotechnol.">
        <title>Draft genome sequence of pigeonpea (Cajanus cajan), an orphan legume crop of resource-poor farmers.</title>
        <authorList>
            <person name="Varshney R.K."/>
            <person name="Chen W."/>
            <person name="Li Y."/>
            <person name="Bharti A.K."/>
            <person name="Saxena R.K."/>
            <person name="Schlueter J.A."/>
            <person name="Donoghue M.T."/>
            <person name="Azam S."/>
            <person name="Fan G."/>
            <person name="Whaley A.M."/>
            <person name="Farmer A.D."/>
            <person name="Sheridan J."/>
            <person name="Iwata A."/>
            <person name="Tuteja R."/>
            <person name="Penmetsa R.V."/>
            <person name="Wu W."/>
            <person name="Upadhyaya H.D."/>
            <person name="Yang S.P."/>
            <person name="Shah T."/>
            <person name="Saxena K.B."/>
            <person name="Michael T."/>
            <person name="McCombie W.R."/>
            <person name="Yang B."/>
            <person name="Zhang G."/>
            <person name="Yang H."/>
            <person name="Wang J."/>
            <person name="Spillane C."/>
            <person name="Cook D.R."/>
            <person name="May G.D."/>
            <person name="Xu X."/>
            <person name="Jackson S.A."/>
        </authorList>
    </citation>
    <scope>NUCLEOTIDE SEQUENCE [LARGE SCALE GENOMIC DNA]</scope>
</reference>
<evidence type="ECO:0000313" key="1">
    <source>
        <dbReference type="EMBL" id="KYP33898.1"/>
    </source>
</evidence>
<organism evidence="1 2">
    <name type="scientific">Cajanus cajan</name>
    <name type="common">Pigeon pea</name>
    <name type="synonym">Cajanus indicus</name>
    <dbReference type="NCBI Taxonomy" id="3821"/>
    <lineage>
        <taxon>Eukaryota</taxon>
        <taxon>Viridiplantae</taxon>
        <taxon>Streptophyta</taxon>
        <taxon>Embryophyta</taxon>
        <taxon>Tracheophyta</taxon>
        <taxon>Spermatophyta</taxon>
        <taxon>Magnoliopsida</taxon>
        <taxon>eudicotyledons</taxon>
        <taxon>Gunneridae</taxon>
        <taxon>Pentapetalae</taxon>
        <taxon>rosids</taxon>
        <taxon>fabids</taxon>
        <taxon>Fabales</taxon>
        <taxon>Fabaceae</taxon>
        <taxon>Papilionoideae</taxon>
        <taxon>50 kb inversion clade</taxon>
        <taxon>NPAAA clade</taxon>
        <taxon>indigoferoid/millettioid clade</taxon>
        <taxon>Phaseoleae</taxon>
        <taxon>Cajanus</taxon>
    </lineage>
</organism>
<keyword evidence="2" id="KW-1185">Reference proteome</keyword>
<dbReference type="SUPFAM" id="SSF53756">
    <property type="entry name" value="UDP-Glycosyltransferase/glycogen phosphorylase"/>
    <property type="match status" value="1"/>
</dbReference>
<dbReference type="PANTHER" id="PTHR48044:SF22">
    <property type="entry name" value="GLYCOSYLTRANSFERASE"/>
    <property type="match status" value="1"/>
</dbReference>